<comment type="catalytic activity">
    <reaction evidence="5 6">
        <text>NAD(+) + ATP = ADP + NADP(+) + H(+)</text>
        <dbReference type="Rhea" id="RHEA:18629"/>
        <dbReference type="ChEBI" id="CHEBI:15378"/>
        <dbReference type="ChEBI" id="CHEBI:30616"/>
        <dbReference type="ChEBI" id="CHEBI:57540"/>
        <dbReference type="ChEBI" id="CHEBI:58349"/>
        <dbReference type="ChEBI" id="CHEBI:456216"/>
        <dbReference type="EC" id="2.7.1.23"/>
    </reaction>
</comment>
<sequence>MNMSAAPPISVAGVLYNPYRPAARALAERLHAWLQARGVRAWLGSSYEVTDIRTCSREPCTLLITLGGDGTILRAARAALPDAPPILAVNFGRLGFLAEVSPDEVEPALERVLAGDFWIEERPLLDVAVYDDGNLVEQAVAVNEVVLARGDGPRALRIDVWVDDAHLTRYTADGVVVASPTGSTAYVLAAGGPIVAPTADVLIVQPIAAHLTHVRSLVVPGSARVALSTVTHHHETVAVIDGQLSLAWTPAHRLVVTQSRHTLRFVRLGASNYYYATLETRLDRRNE</sequence>
<keyword evidence="2 6" id="KW-0418">Kinase</keyword>
<comment type="caution">
    <text evidence="6">Lacks conserved residue(s) required for the propagation of feature annotation.</text>
</comment>
<keyword evidence="6" id="KW-0067">ATP-binding</keyword>
<feature type="binding site" evidence="6">
    <location>
        <position position="74"/>
    </location>
    <ligand>
        <name>NAD(+)</name>
        <dbReference type="ChEBI" id="CHEBI:57540"/>
    </ligand>
</feature>
<dbReference type="Pfam" id="PF01513">
    <property type="entry name" value="NAD_kinase"/>
    <property type="match status" value="1"/>
</dbReference>
<dbReference type="Gene3D" id="2.60.200.30">
    <property type="entry name" value="Probable inorganic polyphosphate/atp-NAD kinase, domain 2"/>
    <property type="match status" value="1"/>
</dbReference>
<evidence type="ECO:0000256" key="2">
    <source>
        <dbReference type="ARBA" id="ARBA00022777"/>
    </source>
</evidence>
<dbReference type="STRING" id="872965.SE16_10290"/>
<feature type="binding site" evidence="6">
    <location>
        <position position="173"/>
    </location>
    <ligand>
        <name>NAD(+)</name>
        <dbReference type="ChEBI" id="CHEBI:57540"/>
    </ligand>
</feature>
<dbReference type="InParanoid" id="A0A0M8K6L8"/>
<keyword evidence="1 6" id="KW-0808">Transferase</keyword>
<protein>
    <recommendedName>
        <fullName evidence="6">NAD kinase</fullName>
        <ecNumber evidence="6">2.7.1.23</ecNumber>
    </recommendedName>
    <alternativeName>
        <fullName evidence="6">ATP-dependent NAD kinase</fullName>
    </alternativeName>
</protein>
<evidence type="ECO:0000313" key="8">
    <source>
        <dbReference type="Proteomes" id="UP000037784"/>
    </source>
</evidence>
<reference evidence="8" key="1">
    <citation type="submission" date="2015-08" db="EMBL/GenBank/DDBJ databases">
        <title>Draft Genome Sequence of a Heterotrophic Facultative Anaerobic Bacterium Ardenticatena maritima Strain 110S.</title>
        <authorList>
            <person name="Kawaichi S."/>
            <person name="Yoshida T."/>
            <person name="Sako Y."/>
            <person name="Nakamura R."/>
        </authorList>
    </citation>
    <scope>NUCLEOTIDE SEQUENCE [LARGE SCALE GENOMIC DNA]</scope>
    <source>
        <strain evidence="8">110S</strain>
    </source>
</reference>
<dbReference type="FunCoup" id="A0A0M8K6L8">
    <property type="interactions" value="457"/>
</dbReference>
<dbReference type="OrthoDB" id="9774737at2"/>
<organism evidence="7 8">
    <name type="scientific">Ardenticatena maritima</name>
    <dbReference type="NCBI Taxonomy" id="872965"/>
    <lineage>
        <taxon>Bacteria</taxon>
        <taxon>Bacillati</taxon>
        <taxon>Chloroflexota</taxon>
        <taxon>Ardenticatenia</taxon>
        <taxon>Ardenticatenales</taxon>
        <taxon>Ardenticatenaceae</taxon>
        <taxon>Ardenticatena</taxon>
    </lineage>
</organism>
<keyword evidence="6" id="KW-0963">Cytoplasm</keyword>
<dbReference type="GO" id="GO:0046872">
    <property type="term" value="F:metal ion binding"/>
    <property type="evidence" value="ECO:0007669"/>
    <property type="project" value="UniProtKB-UniRule"/>
</dbReference>
<dbReference type="SUPFAM" id="SSF111331">
    <property type="entry name" value="NAD kinase/diacylglycerol kinase-like"/>
    <property type="match status" value="1"/>
</dbReference>
<evidence type="ECO:0000313" key="7">
    <source>
        <dbReference type="EMBL" id="GAP61792.1"/>
    </source>
</evidence>
<evidence type="ECO:0000256" key="4">
    <source>
        <dbReference type="ARBA" id="ARBA00023027"/>
    </source>
</evidence>
<proteinExistence type="inferred from homology"/>
<dbReference type="GO" id="GO:0019674">
    <property type="term" value="P:NAD+ metabolic process"/>
    <property type="evidence" value="ECO:0007669"/>
    <property type="project" value="InterPro"/>
</dbReference>
<dbReference type="InterPro" id="IPR016064">
    <property type="entry name" value="NAD/diacylglycerol_kinase_sf"/>
</dbReference>
<feature type="binding site" evidence="6">
    <location>
        <begin position="143"/>
        <end position="144"/>
    </location>
    <ligand>
        <name>NAD(+)</name>
        <dbReference type="ChEBI" id="CHEBI:57540"/>
    </ligand>
</feature>
<feature type="binding site" evidence="6">
    <location>
        <position position="243"/>
    </location>
    <ligand>
        <name>NAD(+)</name>
        <dbReference type="ChEBI" id="CHEBI:57540"/>
    </ligand>
</feature>
<dbReference type="Pfam" id="PF20143">
    <property type="entry name" value="NAD_kinase_C"/>
    <property type="match status" value="1"/>
</dbReference>
<accession>A0A0M8K6L8</accession>
<feature type="binding site" evidence="6">
    <location>
        <position position="208"/>
    </location>
    <ligand>
        <name>NAD(+)</name>
        <dbReference type="ChEBI" id="CHEBI:57540"/>
    </ligand>
</feature>
<dbReference type="GO" id="GO:0006741">
    <property type="term" value="P:NADP+ biosynthetic process"/>
    <property type="evidence" value="ECO:0007669"/>
    <property type="project" value="UniProtKB-UniRule"/>
</dbReference>
<dbReference type="HAMAP" id="MF_00361">
    <property type="entry name" value="NAD_kinase"/>
    <property type="match status" value="1"/>
</dbReference>
<gene>
    <name evidence="7" type="primary">ppnK</name>
    <name evidence="6" type="synonym">nadK</name>
    <name evidence="7" type="ORF">ARMA_0215</name>
</gene>
<dbReference type="InterPro" id="IPR017437">
    <property type="entry name" value="ATP-NAD_kinase_PpnK-typ_C"/>
</dbReference>
<keyword evidence="6" id="KW-0547">Nucleotide-binding</keyword>
<dbReference type="InterPro" id="IPR002504">
    <property type="entry name" value="NADK"/>
</dbReference>
<dbReference type="Proteomes" id="UP000037784">
    <property type="component" value="Unassembled WGS sequence"/>
</dbReference>
<evidence type="ECO:0000256" key="1">
    <source>
        <dbReference type="ARBA" id="ARBA00022679"/>
    </source>
</evidence>
<name>A0A0M8K6L8_9CHLR</name>
<dbReference type="EMBL" id="BBZA01000015">
    <property type="protein sequence ID" value="GAP61792.1"/>
    <property type="molecule type" value="Genomic_DNA"/>
</dbReference>
<comment type="cofactor">
    <cofactor evidence="6">
        <name>a divalent metal cation</name>
        <dbReference type="ChEBI" id="CHEBI:60240"/>
    </cofactor>
</comment>
<keyword evidence="8" id="KW-1185">Reference proteome</keyword>
<dbReference type="InterPro" id="IPR017438">
    <property type="entry name" value="ATP-NAD_kinase_N"/>
</dbReference>
<comment type="function">
    <text evidence="6">Involved in the regulation of the intracellular balance of NAD and NADP, and is a key enzyme in the biosynthesis of NADP. Catalyzes specifically the phosphorylation on 2'-hydroxyl of the adenosine moiety of NAD to yield NADP.</text>
</comment>
<dbReference type="GO" id="GO:0003951">
    <property type="term" value="F:NAD+ kinase activity"/>
    <property type="evidence" value="ECO:0007669"/>
    <property type="project" value="UniProtKB-UniRule"/>
</dbReference>
<dbReference type="GO" id="GO:0005737">
    <property type="term" value="C:cytoplasm"/>
    <property type="evidence" value="ECO:0007669"/>
    <property type="project" value="UniProtKB-SubCell"/>
</dbReference>
<dbReference type="Gene3D" id="3.40.50.10330">
    <property type="entry name" value="Probable inorganic polyphosphate/atp-NAD kinase, domain 1"/>
    <property type="match status" value="1"/>
</dbReference>
<comment type="caution">
    <text evidence="7">The sequence shown here is derived from an EMBL/GenBank/DDBJ whole genome shotgun (WGS) entry which is preliminary data.</text>
</comment>
<comment type="similarity">
    <text evidence="6">Belongs to the NAD kinase family.</text>
</comment>
<feature type="binding site" evidence="6">
    <location>
        <position position="154"/>
    </location>
    <ligand>
        <name>NAD(+)</name>
        <dbReference type="ChEBI" id="CHEBI:57540"/>
    </ligand>
</feature>
<dbReference type="PANTHER" id="PTHR20275:SF0">
    <property type="entry name" value="NAD KINASE"/>
    <property type="match status" value="1"/>
</dbReference>
<evidence type="ECO:0000256" key="5">
    <source>
        <dbReference type="ARBA" id="ARBA00047925"/>
    </source>
</evidence>
<keyword evidence="3 6" id="KW-0521">NADP</keyword>
<feature type="binding site" evidence="6">
    <location>
        <begin position="69"/>
        <end position="70"/>
    </location>
    <ligand>
        <name>NAD(+)</name>
        <dbReference type="ChEBI" id="CHEBI:57540"/>
    </ligand>
</feature>
<evidence type="ECO:0000256" key="6">
    <source>
        <dbReference type="HAMAP-Rule" id="MF_00361"/>
    </source>
</evidence>
<dbReference type="GO" id="GO:0051287">
    <property type="term" value="F:NAD binding"/>
    <property type="evidence" value="ECO:0007669"/>
    <property type="project" value="UniProtKB-ARBA"/>
</dbReference>
<feature type="active site" description="Proton acceptor" evidence="6">
    <location>
        <position position="69"/>
    </location>
</feature>
<keyword evidence="4 6" id="KW-0520">NAD</keyword>
<comment type="subcellular location">
    <subcellularLocation>
        <location evidence="6">Cytoplasm</location>
    </subcellularLocation>
</comment>
<dbReference type="GO" id="GO:0005524">
    <property type="term" value="F:ATP binding"/>
    <property type="evidence" value="ECO:0007669"/>
    <property type="project" value="UniProtKB-KW"/>
</dbReference>
<evidence type="ECO:0000256" key="3">
    <source>
        <dbReference type="ARBA" id="ARBA00022857"/>
    </source>
</evidence>
<dbReference type="PANTHER" id="PTHR20275">
    <property type="entry name" value="NAD KINASE"/>
    <property type="match status" value="1"/>
</dbReference>
<dbReference type="AlphaFoldDB" id="A0A0M8K6L8"/>
<dbReference type="EC" id="2.7.1.23" evidence="6"/>